<dbReference type="Proteomes" id="UP000095283">
    <property type="component" value="Unplaced"/>
</dbReference>
<name>A0A1I7WDL5_HETBA</name>
<evidence type="ECO:0000313" key="1">
    <source>
        <dbReference type="Proteomes" id="UP000095283"/>
    </source>
</evidence>
<accession>A0A1I7WDL5</accession>
<reference evidence="2" key="1">
    <citation type="submission" date="2016-11" db="UniProtKB">
        <authorList>
            <consortium name="WormBaseParasite"/>
        </authorList>
    </citation>
    <scope>IDENTIFICATION</scope>
</reference>
<evidence type="ECO:0000313" key="2">
    <source>
        <dbReference type="WBParaSite" id="Hba_02922"/>
    </source>
</evidence>
<proteinExistence type="predicted"/>
<dbReference type="WBParaSite" id="Hba_02922">
    <property type="protein sequence ID" value="Hba_02922"/>
    <property type="gene ID" value="Hba_02922"/>
</dbReference>
<protein>
    <submittedName>
        <fullName evidence="2">Uncharacterized protein</fullName>
    </submittedName>
</protein>
<dbReference type="AlphaFoldDB" id="A0A1I7WDL5"/>
<keyword evidence="1" id="KW-1185">Reference proteome</keyword>
<organism evidence="1 2">
    <name type="scientific">Heterorhabditis bacteriophora</name>
    <name type="common">Entomopathogenic nematode worm</name>
    <dbReference type="NCBI Taxonomy" id="37862"/>
    <lineage>
        <taxon>Eukaryota</taxon>
        <taxon>Metazoa</taxon>
        <taxon>Ecdysozoa</taxon>
        <taxon>Nematoda</taxon>
        <taxon>Chromadorea</taxon>
        <taxon>Rhabditida</taxon>
        <taxon>Rhabditina</taxon>
        <taxon>Rhabditomorpha</taxon>
        <taxon>Strongyloidea</taxon>
        <taxon>Heterorhabditidae</taxon>
        <taxon>Heterorhabditis</taxon>
    </lineage>
</organism>
<sequence>LTITKSCVLDASERKVWGIEPQPSPMLREPIPPRSHIAGYVFSLKTETAHIHSSSRKVSGRYGELNPGARLPYASERKVFGGMGN</sequence>